<feature type="region of interest" description="Disordered" evidence="1">
    <location>
        <begin position="70"/>
        <end position="179"/>
    </location>
</feature>
<protein>
    <submittedName>
        <fullName evidence="2 3">Uncharacterized protein</fullName>
    </submittedName>
</protein>
<feature type="region of interest" description="Disordered" evidence="1">
    <location>
        <begin position="14"/>
        <end position="40"/>
    </location>
</feature>
<gene>
    <name evidence="2" type="ORF">BRADI_2g39496v3</name>
</gene>
<dbReference type="AlphaFoldDB" id="A0A2K2DCV6"/>
<dbReference type="Proteomes" id="UP000008810">
    <property type="component" value="Chromosome 2"/>
</dbReference>
<evidence type="ECO:0000313" key="4">
    <source>
        <dbReference type="Proteomes" id="UP000008810"/>
    </source>
</evidence>
<organism evidence="2">
    <name type="scientific">Brachypodium distachyon</name>
    <name type="common">Purple false brome</name>
    <name type="synonym">Trachynia distachya</name>
    <dbReference type="NCBI Taxonomy" id="15368"/>
    <lineage>
        <taxon>Eukaryota</taxon>
        <taxon>Viridiplantae</taxon>
        <taxon>Streptophyta</taxon>
        <taxon>Embryophyta</taxon>
        <taxon>Tracheophyta</taxon>
        <taxon>Spermatophyta</taxon>
        <taxon>Magnoliopsida</taxon>
        <taxon>Liliopsida</taxon>
        <taxon>Poales</taxon>
        <taxon>Poaceae</taxon>
        <taxon>BOP clade</taxon>
        <taxon>Pooideae</taxon>
        <taxon>Stipodae</taxon>
        <taxon>Brachypodieae</taxon>
        <taxon>Brachypodium</taxon>
    </lineage>
</organism>
<dbReference type="InParanoid" id="A0A2K2DCV6"/>
<evidence type="ECO:0000313" key="2">
    <source>
        <dbReference type="EMBL" id="PNT72116.1"/>
    </source>
</evidence>
<evidence type="ECO:0000256" key="1">
    <source>
        <dbReference type="SAM" id="MobiDB-lite"/>
    </source>
</evidence>
<evidence type="ECO:0000313" key="3">
    <source>
        <dbReference type="EnsemblPlants" id="PNT72116"/>
    </source>
</evidence>
<dbReference type="Gramene" id="PNT72116">
    <property type="protein sequence ID" value="PNT72116"/>
    <property type="gene ID" value="BRADI_2g39496v3"/>
</dbReference>
<keyword evidence="4" id="KW-1185">Reference proteome</keyword>
<feature type="compositionally biased region" description="Gly residues" evidence="1">
    <location>
        <begin position="119"/>
        <end position="128"/>
    </location>
</feature>
<name>A0A2K2DCV6_BRADI</name>
<reference evidence="2" key="2">
    <citation type="submission" date="2017-06" db="EMBL/GenBank/DDBJ databases">
        <title>WGS assembly of Brachypodium distachyon.</title>
        <authorList>
            <consortium name="The International Brachypodium Initiative"/>
            <person name="Lucas S."/>
            <person name="Harmon-Smith M."/>
            <person name="Lail K."/>
            <person name="Tice H."/>
            <person name="Grimwood J."/>
            <person name="Bruce D."/>
            <person name="Barry K."/>
            <person name="Shu S."/>
            <person name="Lindquist E."/>
            <person name="Wang M."/>
            <person name="Pitluck S."/>
            <person name="Vogel J.P."/>
            <person name="Garvin D.F."/>
            <person name="Mockler T.C."/>
            <person name="Schmutz J."/>
            <person name="Rokhsar D."/>
            <person name="Bevan M.W."/>
        </authorList>
    </citation>
    <scope>NUCLEOTIDE SEQUENCE</scope>
    <source>
        <strain evidence="2">Bd21</strain>
    </source>
</reference>
<reference evidence="3" key="3">
    <citation type="submission" date="2018-08" db="UniProtKB">
        <authorList>
            <consortium name="EnsemblPlants"/>
        </authorList>
    </citation>
    <scope>IDENTIFICATION</scope>
    <source>
        <strain evidence="3">cv. Bd21</strain>
    </source>
</reference>
<dbReference type="EnsemblPlants" id="PNT72116">
    <property type="protein sequence ID" value="PNT72116"/>
    <property type="gene ID" value="BRADI_2g39496v3"/>
</dbReference>
<dbReference type="EMBL" id="CM000881">
    <property type="protein sequence ID" value="PNT72116.1"/>
    <property type="molecule type" value="Genomic_DNA"/>
</dbReference>
<accession>A0A2K2DCV6</accession>
<sequence length="179" mass="18323">MEAPIELHACRSCSRHRRAGGRRTPDPASRRASNGGACQAARRGAGALRIRIPRGAHRSLADLGVEAGSGWGSAPRRSGRGWGGRCVPEQVGSSASGPTGGGAGLVPPELGASLRRLRGGGGGGGGVGMPAESPRRHLRWWRPSLPAAASGSGEGGGARVGWRRPGARVSPSRRPREVK</sequence>
<reference evidence="2 3" key="1">
    <citation type="journal article" date="2010" name="Nature">
        <title>Genome sequencing and analysis of the model grass Brachypodium distachyon.</title>
        <authorList>
            <consortium name="International Brachypodium Initiative"/>
        </authorList>
    </citation>
    <scope>NUCLEOTIDE SEQUENCE [LARGE SCALE GENOMIC DNA]</scope>
    <source>
        <strain evidence="2 3">Bd21</strain>
    </source>
</reference>
<proteinExistence type="predicted"/>